<dbReference type="InterPro" id="IPR026960">
    <property type="entry name" value="RVT-Znf"/>
</dbReference>
<reference evidence="2" key="1">
    <citation type="submission" date="2020-06" db="EMBL/GenBank/DDBJ databases">
        <authorList>
            <person name="Li T."/>
            <person name="Hu X."/>
            <person name="Zhang T."/>
            <person name="Song X."/>
            <person name="Zhang H."/>
            <person name="Dai N."/>
            <person name="Sheng W."/>
            <person name="Hou X."/>
            <person name="Wei L."/>
        </authorList>
    </citation>
    <scope>NUCLEOTIDE SEQUENCE</scope>
    <source>
        <strain evidence="2">G02</strain>
        <tissue evidence="2">Leaf</tissue>
    </source>
</reference>
<protein>
    <recommendedName>
        <fullName evidence="1">Reverse transcriptase zinc-binding domain-containing protein</fullName>
    </recommendedName>
</protein>
<dbReference type="PANTHER" id="PTHR33116:SF66">
    <property type="entry name" value="REVERSE TRANSCRIPTASE ZINC-BINDING DOMAIN-CONTAINING PROTEIN"/>
    <property type="match status" value="1"/>
</dbReference>
<proteinExistence type="predicted"/>
<comment type="caution">
    <text evidence="2">The sequence shown here is derived from an EMBL/GenBank/DDBJ whole genome shotgun (WGS) entry which is preliminary data.</text>
</comment>
<accession>A0AAW2J237</accession>
<dbReference type="AlphaFoldDB" id="A0AAW2J237"/>
<dbReference type="PANTHER" id="PTHR33116">
    <property type="entry name" value="REVERSE TRANSCRIPTASE ZINC-BINDING DOMAIN-CONTAINING PROTEIN-RELATED-RELATED"/>
    <property type="match status" value="1"/>
</dbReference>
<name>A0AAW2J237_SESRA</name>
<sequence length="425" mass="48334">MGQSMGSSKALGLAAGGPYVPLFVCPCNLSQLERLNTHWQNLRKCPGSMLTRTKAQSFYLRLCVVSGWQILDFMGFQEAVLPIKYLGVPLIASRLTVADCQPLIDRFNSRLAGWGHLLLSFADPLDKLCYCCAVVLAEIAQVCPLLRDGLDYRVGDGCQFKLWGDIWHPRGPLLHSFPRGPRITGLPADSMLQEVIQQGQWSWPSSTDFDIQEIVSELPPIYPNQTDEIKWKLNKGMCTTSALFSLLQPTSPRVGWHQLLSGKFKIPRHGFVLWLAILERLATMDRIWAPQANSSCVLCGGLAVESHSHMFFECSFSQRCLMILKRRVRFCWIQRGWHTDILWASRRWRGTHLLNMASRALLAAIVYHIWRERNSRRFLATSASADSVAARAIEEIRFRIMSEHLQPSLQSAVLHRVWKIPWEGH</sequence>
<gene>
    <name evidence="2" type="ORF">Sradi_7110100</name>
</gene>
<evidence type="ECO:0000313" key="2">
    <source>
        <dbReference type="EMBL" id="KAL0288056.1"/>
    </source>
</evidence>
<dbReference type="EMBL" id="JACGWJ010000816">
    <property type="protein sequence ID" value="KAL0288056.1"/>
    <property type="molecule type" value="Genomic_DNA"/>
</dbReference>
<dbReference type="Pfam" id="PF13966">
    <property type="entry name" value="zf-RVT"/>
    <property type="match status" value="1"/>
</dbReference>
<evidence type="ECO:0000259" key="1">
    <source>
        <dbReference type="Pfam" id="PF13966"/>
    </source>
</evidence>
<organism evidence="2">
    <name type="scientific">Sesamum radiatum</name>
    <name type="common">Black benniseed</name>
    <dbReference type="NCBI Taxonomy" id="300843"/>
    <lineage>
        <taxon>Eukaryota</taxon>
        <taxon>Viridiplantae</taxon>
        <taxon>Streptophyta</taxon>
        <taxon>Embryophyta</taxon>
        <taxon>Tracheophyta</taxon>
        <taxon>Spermatophyta</taxon>
        <taxon>Magnoliopsida</taxon>
        <taxon>eudicotyledons</taxon>
        <taxon>Gunneridae</taxon>
        <taxon>Pentapetalae</taxon>
        <taxon>asterids</taxon>
        <taxon>lamiids</taxon>
        <taxon>Lamiales</taxon>
        <taxon>Pedaliaceae</taxon>
        <taxon>Sesamum</taxon>
    </lineage>
</organism>
<reference evidence="2" key="2">
    <citation type="journal article" date="2024" name="Plant">
        <title>Genomic evolution and insights into agronomic trait innovations of Sesamum species.</title>
        <authorList>
            <person name="Miao H."/>
            <person name="Wang L."/>
            <person name="Qu L."/>
            <person name="Liu H."/>
            <person name="Sun Y."/>
            <person name="Le M."/>
            <person name="Wang Q."/>
            <person name="Wei S."/>
            <person name="Zheng Y."/>
            <person name="Lin W."/>
            <person name="Duan Y."/>
            <person name="Cao H."/>
            <person name="Xiong S."/>
            <person name="Wang X."/>
            <person name="Wei L."/>
            <person name="Li C."/>
            <person name="Ma Q."/>
            <person name="Ju M."/>
            <person name="Zhao R."/>
            <person name="Li G."/>
            <person name="Mu C."/>
            <person name="Tian Q."/>
            <person name="Mei H."/>
            <person name="Zhang T."/>
            <person name="Gao T."/>
            <person name="Zhang H."/>
        </authorList>
    </citation>
    <scope>NUCLEOTIDE SEQUENCE</scope>
    <source>
        <strain evidence="2">G02</strain>
    </source>
</reference>
<feature type="domain" description="Reverse transcriptase zinc-binding" evidence="1">
    <location>
        <begin position="240"/>
        <end position="319"/>
    </location>
</feature>